<dbReference type="AlphaFoldDB" id="A0A9D4ZC89"/>
<feature type="region of interest" description="Disordered" evidence="2">
    <location>
        <begin position="127"/>
        <end position="161"/>
    </location>
</feature>
<keyword evidence="5" id="KW-1185">Reference proteome</keyword>
<comment type="caution">
    <text evidence="4">The sequence shown here is derived from an EMBL/GenBank/DDBJ whole genome shotgun (WGS) entry which is preliminary data.</text>
</comment>
<reference evidence="4" key="1">
    <citation type="submission" date="2021-01" db="EMBL/GenBank/DDBJ databases">
        <title>Adiantum capillus-veneris genome.</title>
        <authorList>
            <person name="Fang Y."/>
            <person name="Liao Q."/>
        </authorList>
    </citation>
    <scope>NUCLEOTIDE SEQUENCE</scope>
    <source>
        <strain evidence="4">H3</strain>
        <tissue evidence="4">Leaf</tissue>
    </source>
</reference>
<name>A0A9D4ZC89_ADICA</name>
<gene>
    <name evidence="4" type="ORF">GOP47_0017904</name>
</gene>
<evidence type="ECO:0000256" key="1">
    <source>
        <dbReference type="SAM" id="Coils"/>
    </source>
</evidence>
<organism evidence="4 5">
    <name type="scientific">Adiantum capillus-veneris</name>
    <name type="common">Maidenhair fern</name>
    <dbReference type="NCBI Taxonomy" id="13818"/>
    <lineage>
        <taxon>Eukaryota</taxon>
        <taxon>Viridiplantae</taxon>
        <taxon>Streptophyta</taxon>
        <taxon>Embryophyta</taxon>
        <taxon>Tracheophyta</taxon>
        <taxon>Polypodiopsida</taxon>
        <taxon>Polypodiidae</taxon>
        <taxon>Polypodiales</taxon>
        <taxon>Pteridineae</taxon>
        <taxon>Pteridaceae</taxon>
        <taxon>Vittarioideae</taxon>
        <taxon>Adiantum</taxon>
    </lineage>
</organism>
<dbReference type="Proteomes" id="UP000886520">
    <property type="component" value="Chromosome 17"/>
</dbReference>
<evidence type="ECO:0000256" key="2">
    <source>
        <dbReference type="SAM" id="MobiDB-lite"/>
    </source>
</evidence>
<feature type="compositionally biased region" description="Basic and acidic residues" evidence="2">
    <location>
        <begin position="219"/>
        <end position="228"/>
    </location>
</feature>
<accession>A0A9D4ZC89</accession>
<evidence type="ECO:0000313" key="5">
    <source>
        <dbReference type="Proteomes" id="UP000886520"/>
    </source>
</evidence>
<dbReference type="PANTHER" id="PTHR33644:SF5">
    <property type="entry name" value="U-BOX DOMAIN-CONTAINING PROTEIN 62"/>
    <property type="match status" value="1"/>
</dbReference>
<protein>
    <recommendedName>
        <fullName evidence="3">PUB 62/63 C-terminal domain-containing protein</fullName>
    </recommendedName>
</protein>
<keyword evidence="1" id="KW-0175">Coiled coil</keyword>
<dbReference type="InterPro" id="IPR013083">
    <property type="entry name" value="Znf_RING/FYVE/PHD"/>
</dbReference>
<feature type="compositionally biased region" description="Acidic residues" evidence="2">
    <location>
        <begin position="145"/>
        <end position="161"/>
    </location>
</feature>
<feature type="compositionally biased region" description="Polar residues" evidence="2">
    <location>
        <begin position="229"/>
        <end position="240"/>
    </location>
</feature>
<feature type="domain" description="PUB 62/63 C-terminal" evidence="3">
    <location>
        <begin position="399"/>
        <end position="457"/>
    </location>
</feature>
<dbReference type="SUPFAM" id="SSF57850">
    <property type="entry name" value="RING/U-box"/>
    <property type="match status" value="1"/>
</dbReference>
<dbReference type="OrthoDB" id="667871at2759"/>
<dbReference type="Gene3D" id="3.30.40.10">
    <property type="entry name" value="Zinc/RING finger domain, C3HC4 (zinc finger)"/>
    <property type="match status" value="1"/>
</dbReference>
<feature type="coiled-coil region" evidence="1">
    <location>
        <begin position="353"/>
        <end position="384"/>
    </location>
</feature>
<dbReference type="InterPro" id="IPR057649">
    <property type="entry name" value="PUB62-63_C"/>
</dbReference>
<evidence type="ECO:0000313" key="4">
    <source>
        <dbReference type="EMBL" id="KAI5067376.1"/>
    </source>
</evidence>
<dbReference type="EMBL" id="JABFUD020000017">
    <property type="protein sequence ID" value="KAI5067376.1"/>
    <property type="molecule type" value="Genomic_DNA"/>
</dbReference>
<dbReference type="Pfam" id="PF23112">
    <property type="entry name" value="PUB62-63_C"/>
    <property type="match status" value="1"/>
</dbReference>
<evidence type="ECO:0000259" key="3">
    <source>
        <dbReference type="Pfam" id="PF23112"/>
    </source>
</evidence>
<proteinExistence type="predicted"/>
<sequence>MEASFNALSARLMHQEHFSRLYHGGPPGVPSRGDPVRSFRPETVGSVDGQGYGTLDRDHFLAGSVREFNSGNSQVLTSTNKSEGLVDEGQRFANGSSHISNAINTSPRVLDWAGSEQPVEMGSEAEYRELEDGDGGSSGQSQSDGSDEEDDDDGDIDGEGEDIESHQEVAGLVDHRLSGQRNCEALGPMQNKGAERFIITCFCIICCASEDTIEKETSLKDGYDKEKGNYSNEQSRNAHSSPVPEAVPIRSATAQCYSSLVQATSVNSQKDQESQIVTFSQRKHHETMEMPLRSALTDPLTGALMDDATILLCGHSFGSESLQRVLENNACISCGAAARREDMAPNHALQLVVQAYRREEQRWKENASRAAKRRRERMEQDRQNIGELAPIDFSRHKGVQFPYKVNDKVLIKGNKRTPERFVGRNAIITTQCLNGWYVVRTLDNGESVKLQYRSLTKTEEQESQPNVAAPNWL</sequence>
<feature type="region of interest" description="Disordered" evidence="2">
    <location>
        <begin position="219"/>
        <end position="244"/>
    </location>
</feature>
<dbReference type="PANTHER" id="PTHR33644">
    <property type="entry name" value="U-BOX DOMAIN-CONTAINING PROTEIN 62-RELATED"/>
    <property type="match status" value="1"/>
</dbReference>